<dbReference type="EMBL" id="ML996690">
    <property type="protein sequence ID" value="KAF2403165.1"/>
    <property type="molecule type" value="Genomic_DNA"/>
</dbReference>
<organism evidence="2 3">
    <name type="scientific">Trichodelitschia bisporula</name>
    <dbReference type="NCBI Taxonomy" id="703511"/>
    <lineage>
        <taxon>Eukaryota</taxon>
        <taxon>Fungi</taxon>
        <taxon>Dikarya</taxon>
        <taxon>Ascomycota</taxon>
        <taxon>Pezizomycotina</taxon>
        <taxon>Dothideomycetes</taxon>
        <taxon>Dothideomycetes incertae sedis</taxon>
        <taxon>Phaeotrichales</taxon>
        <taxon>Phaeotrichaceae</taxon>
        <taxon>Trichodelitschia</taxon>
    </lineage>
</organism>
<evidence type="ECO:0000313" key="3">
    <source>
        <dbReference type="Proteomes" id="UP000799640"/>
    </source>
</evidence>
<keyword evidence="3" id="KW-1185">Reference proteome</keyword>
<accession>A0A6G1I5A2</accession>
<sequence length="172" mass="19352">MSRQWLEGAGKGRWLAARGAQESWAKCDLRCPPLAPTAVLPFCLGGNHAADIILNNLRSRSTPFAPAFQFSGCPAHRRSYPLERRPPAPSFLVLLSNETKMFATRACYRQLHSSQCSLRARWQSCHSAWFRHQWTGALTTGSLHMRHAASSEVHGQQQRALLRPPNEPIHIF</sequence>
<reference evidence="2" key="1">
    <citation type="journal article" date="2020" name="Stud. Mycol.">
        <title>101 Dothideomycetes genomes: a test case for predicting lifestyles and emergence of pathogens.</title>
        <authorList>
            <person name="Haridas S."/>
            <person name="Albert R."/>
            <person name="Binder M."/>
            <person name="Bloem J."/>
            <person name="Labutti K."/>
            <person name="Salamov A."/>
            <person name="Andreopoulos B."/>
            <person name="Baker S."/>
            <person name="Barry K."/>
            <person name="Bills G."/>
            <person name="Bluhm B."/>
            <person name="Cannon C."/>
            <person name="Castanera R."/>
            <person name="Culley D."/>
            <person name="Daum C."/>
            <person name="Ezra D."/>
            <person name="Gonzalez J."/>
            <person name="Henrissat B."/>
            <person name="Kuo A."/>
            <person name="Liang C."/>
            <person name="Lipzen A."/>
            <person name="Lutzoni F."/>
            <person name="Magnuson J."/>
            <person name="Mondo S."/>
            <person name="Nolan M."/>
            <person name="Ohm R."/>
            <person name="Pangilinan J."/>
            <person name="Park H.-J."/>
            <person name="Ramirez L."/>
            <person name="Alfaro M."/>
            <person name="Sun H."/>
            <person name="Tritt A."/>
            <person name="Yoshinaga Y."/>
            <person name="Zwiers L.-H."/>
            <person name="Turgeon B."/>
            <person name="Goodwin S."/>
            <person name="Spatafora J."/>
            <person name="Crous P."/>
            <person name="Grigoriev I."/>
        </authorList>
    </citation>
    <scope>NUCLEOTIDE SEQUENCE</scope>
    <source>
        <strain evidence="2">CBS 262.69</strain>
    </source>
</reference>
<evidence type="ECO:0000256" key="1">
    <source>
        <dbReference type="SAM" id="MobiDB-lite"/>
    </source>
</evidence>
<gene>
    <name evidence="2" type="ORF">EJ06DRAFT_322059</name>
</gene>
<evidence type="ECO:0000313" key="2">
    <source>
        <dbReference type="EMBL" id="KAF2403165.1"/>
    </source>
</evidence>
<protein>
    <submittedName>
        <fullName evidence="2">Uncharacterized protein</fullName>
    </submittedName>
</protein>
<dbReference type="Proteomes" id="UP000799640">
    <property type="component" value="Unassembled WGS sequence"/>
</dbReference>
<dbReference type="AlphaFoldDB" id="A0A6G1I5A2"/>
<name>A0A6G1I5A2_9PEZI</name>
<proteinExistence type="predicted"/>
<feature type="region of interest" description="Disordered" evidence="1">
    <location>
        <begin position="150"/>
        <end position="172"/>
    </location>
</feature>